<dbReference type="PANTHER" id="PTHR42718">
    <property type="entry name" value="MAJOR FACILITATOR SUPERFAMILY MULTIDRUG TRANSPORTER MFSC"/>
    <property type="match status" value="1"/>
</dbReference>
<dbReference type="PANTHER" id="PTHR42718:SF41">
    <property type="entry name" value="MFS TRANSPORTER OF UNKOWN SPECIFICITY (AFU_ORTHOLOGUE AFUA_5G09940)-RELATED"/>
    <property type="match status" value="1"/>
</dbReference>
<keyword evidence="4 5" id="KW-0472">Membrane</keyword>
<feature type="transmembrane region" description="Helical" evidence="5">
    <location>
        <begin position="304"/>
        <end position="323"/>
    </location>
</feature>
<feature type="transmembrane region" description="Helical" evidence="5">
    <location>
        <begin position="266"/>
        <end position="284"/>
    </location>
</feature>
<evidence type="ECO:0000256" key="2">
    <source>
        <dbReference type="ARBA" id="ARBA00022692"/>
    </source>
</evidence>
<feature type="transmembrane region" description="Helical" evidence="5">
    <location>
        <begin position="204"/>
        <end position="222"/>
    </location>
</feature>
<keyword evidence="2 5" id="KW-0812">Transmembrane</keyword>
<evidence type="ECO:0000259" key="6">
    <source>
        <dbReference type="PROSITE" id="PS50850"/>
    </source>
</evidence>
<accession>A0A2V1DUJ3</accession>
<feature type="transmembrane region" description="Helical" evidence="5">
    <location>
        <begin position="368"/>
        <end position="387"/>
    </location>
</feature>
<evidence type="ECO:0000256" key="3">
    <source>
        <dbReference type="ARBA" id="ARBA00022989"/>
    </source>
</evidence>
<organism evidence="7 8">
    <name type="scientific">Periconia macrospinosa</name>
    <dbReference type="NCBI Taxonomy" id="97972"/>
    <lineage>
        <taxon>Eukaryota</taxon>
        <taxon>Fungi</taxon>
        <taxon>Dikarya</taxon>
        <taxon>Ascomycota</taxon>
        <taxon>Pezizomycotina</taxon>
        <taxon>Dothideomycetes</taxon>
        <taxon>Pleosporomycetidae</taxon>
        <taxon>Pleosporales</taxon>
        <taxon>Massarineae</taxon>
        <taxon>Periconiaceae</taxon>
        <taxon>Periconia</taxon>
    </lineage>
</organism>
<evidence type="ECO:0000256" key="4">
    <source>
        <dbReference type="ARBA" id="ARBA00023136"/>
    </source>
</evidence>
<keyword evidence="8" id="KW-1185">Reference proteome</keyword>
<dbReference type="PROSITE" id="PS50850">
    <property type="entry name" value="MFS"/>
    <property type="match status" value="1"/>
</dbReference>
<dbReference type="Proteomes" id="UP000244855">
    <property type="component" value="Unassembled WGS sequence"/>
</dbReference>
<evidence type="ECO:0000256" key="1">
    <source>
        <dbReference type="ARBA" id="ARBA00004141"/>
    </source>
</evidence>
<name>A0A2V1DUJ3_9PLEO</name>
<dbReference type="GO" id="GO:0016020">
    <property type="term" value="C:membrane"/>
    <property type="evidence" value="ECO:0007669"/>
    <property type="project" value="UniProtKB-SubCell"/>
</dbReference>
<evidence type="ECO:0000313" key="7">
    <source>
        <dbReference type="EMBL" id="PVI01726.1"/>
    </source>
</evidence>
<evidence type="ECO:0000256" key="5">
    <source>
        <dbReference type="SAM" id="Phobius"/>
    </source>
</evidence>
<keyword evidence="3 5" id="KW-1133">Transmembrane helix</keyword>
<dbReference type="InterPro" id="IPR011701">
    <property type="entry name" value="MFS"/>
</dbReference>
<dbReference type="GO" id="GO:0022857">
    <property type="term" value="F:transmembrane transporter activity"/>
    <property type="evidence" value="ECO:0007669"/>
    <property type="project" value="InterPro"/>
</dbReference>
<feature type="domain" description="Major facilitator superfamily (MFS) profile" evidence="6">
    <location>
        <begin position="41"/>
        <end position="413"/>
    </location>
</feature>
<feature type="transmembrane region" description="Helical" evidence="5">
    <location>
        <begin position="110"/>
        <end position="136"/>
    </location>
</feature>
<dbReference type="EMBL" id="KZ805353">
    <property type="protein sequence ID" value="PVI01726.1"/>
    <property type="molecule type" value="Genomic_DNA"/>
</dbReference>
<dbReference type="SUPFAM" id="SSF103473">
    <property type="entry name" value="MFS general substrate transporter"/>
    <property type="match status" value="1"/>
</dbReference>
<feature type="transmembrane region" description="Helical" evidence="5">
    <location>
        <begin position="80"/>
        <end position="98"/>
    </location>
</feature>
<proteinExistence type="predicted"/>
<feature type="transmembrane region" description="Helical" evidence="5">
    <location>
        <begin position="175"/>
        <end position="198"/>
    </location>
</feature>
<protein>
    <submittedName>
        <fullName evidence="7">MFS general substrate transporter</fullName>
    </submittedName>
</protein>
<dbReference type="InterPro" id="IPR020846">
    <property type="entry name" value="MFS_dom"/>
</dbReference>
<feature type="transmembrane region" description="Helical" evidence="5">
    <location>
        <begin position="393"/>
        <end position="412"/>
    </location>
</feature>
<gene>
    <name evidence="7" type="ORF">DM02DRAFT_613437</name>
</gene>
<feature type="transmembrane region" description="Helical" evidence="5">
    <location>
        <begin position="242"/>
        <end position="260"/>
    </location>
</feature>
<reference evidence="7 8" key="1">
    <citation type="journal article" date="2018" name="Sci. Rep.">
        <title>Comparative genomics provides insights into the lifestyle and reveals functional heterogeneity of dark septate endophytic fungi.</title>
        <authorList>
            <person name="Knapp D.G."/>
            <person name="Nemeth J.B."/>
            <person name="Barry K."/>
            <person name="Hainaut M."/>
            <person name="Henrissat B."/>
            <person name="Johnson J."/>
            <person name="Kuo A."/>
            <person name="Lim J.H.P."/>
            <person name="Lipzen A."/>
            <person name="Nolan M."/>
            <person name="Ohm R.A."/>
            <person name="Tamas L."/>
            <person name="Grigoriev I.V."/>
            <person name="Spatafora J.W."/>
            <person name="Nagy L.G."/>
            <person name="Kovacs G.M."/>
        </authorList>
    </citation>
    <scope>NUCLEOTIDE SEQUENCE [LARGE SCALE GENOMIC DNA]</scope>
    <source>
        <strain evidence="7 8">DSE2036</strain>
    </source>
</reference>
<dbReference type="AlphaFoldDB" id="A0A2V1DUJ3"/>
<dbReference type="Pfam" id="PF07690">
    <property type="entry name" value="MFS_1"/>
    <property type="match status" value="1"/>
</dbReference>
<dbReference type="Gene3D" id="1.20.1720.10">
    <property type="entry name" value="Multidrug resistance protein D"/>
    <property type="match status" value="1"/>
</dbReference>
<dbReference type="OrthoDB" id="2428527at2759"/>
<feature type="transmembrane region" description="Helical" evidence="5">
    <location>
        <begin position="343"/>
        <end position="361"/>
    </location>
</feature>
<evidence type="ECO:0000313" key="8">
    <source>
        <dbReference type="Proteomes" id="UP000244855"/>
    </source>
</evidence>
<feature type="transmembrane region" description="Helical" evidence="5">
    <location>
        <begin position="38"/>
        <end position="60"/>
    </location>
</feature>
<sequence>MPLNNSKSVQPHDSIEPLEQMILDENIYTPPSPGWQEWVFIILLCSTQFFVQGALGYVLLPLGIVGKTFGQEGSHDVTRMNWHVAGYSLTFGTFILVTGKLGDIYGFKKVFLIGWVWFGVWSMVCGCSALTASAIFFDTSRALQGIGPALLVPSAQAIAGIAYPPGRKKNVVFSLMAMSAPLGCSTAGLIGSALAQYVWWPWVAWIYGIGCFVIAVAGYLVVPQDPRRTFRTNPKMDWQGAALAIMGLLLLNISWNLAPIDGWSTPHVYVLLVVGFVCLGLFVLQEKRAEEPILDLSLFNGRVAGVLVITGLGWSSFGIWFYYMFQFIQQLRGVSALGSAVQFIPGAISGMLAAIATTWLLEVAQTAWLMVIASTAFFAGCLLQAVAPIHQSYWFNTFWSFVVMAWGFVFSFL</sequence>
<comment type="subcellular location">
    <subcellularLocation>
        <location evidence="1">Membrane</location>
        <topology evidence="1">Multi-pass membrane protein</topology>
    </subcellularLocation>
</comment>
<dbReference type="InterPro" id="IPR036259">
    <property type="entry name" value="MFS_trans_sf"/>
</dbReference>
<feature type="transmembrane region" description="Helical" evidence="5">
    <location>
        <begin position="142"/>
        <end position="163"/>
    </location>
</feature>